<dbReference type="STRING" id="1123010.SAMN02745724_02345"/>
<evidence type="ECO:0000256" key="3">
    <source>
        <dbReference type="ARBA" id="ARBA00023015"/>
    </source>
</evidence>
<dbReference type="Proteomes" id="UP000198862">
    <property type="component" value="Unassembled WGS sequence"/>
</dbReference>
<dbReference type="GO" id="GO:0030170">
    <property type="term" value="F:pyridoxal phosphate binding"/>
    <property type="evidence" value="ECO:0007669"/>
    <property type="project" value="InterPro"/>
</dbReference>
<reference evidence="7 8" key="1">
    <citation type="submission" date="2016-10" db="EMBL/GenBank/DDBJ databases">
        <authorList>
            <person name="de Groot N.N."/>
        </authorList>
    </citation>
    <scope>NUCLEOTIDE SEQUENCE [LARGE SCALE GENOMIC DNA]</scope>
    <source>
        <strain evidence="7 8">DSM 6059</strain>
    </source>
</reference>
<dbReference type="Pfam" id="PF00392">
    <property type="entry name" value="GntR"/>
    <property type="match status" value="1"/>
</dbReference>
<keyword evidence="4 7" id="KW-0238">DNA-binding</keyword>
<dbReference type="SUPFAM" id="SSF53383">
    <property type="entry name" value="PLP-dependent transferases"/>
    <property type="match status" value="1"/>
</dbReference>
<dbReference type="GO" id="GO:0008483">
    <property type="term" value="F:transaminase activity"/>
    <property type="evidence" value="ECO:0007669"/>
    <property type="project" value="UniProtKB-KW"/>
</dbReference>
<dbReference type="InterPro" id="IPR015422">
    <property type="entry name" value="PyrdxlP-dep_Trfase_small"/>
</dbReference>
<evidence type="ECO:0000313" key="8">
    <source>
        <dbReference type="Proteomes" id="UP000198862"/>
    </source>
</evidence>
<keyword evidence="7" id="KW-0032">Aminotransferase</keyword>
<dbReference type="InterPro" id="IPR015424">
    <property type="entry name" value="PyrdxlP-dep_Trfase"/>
</dbReference>
<dbReference type="CDD" id="cd00609">
    <property type="entry name" value="AAT_like"/>
    <property type="match status" value="1"/>
</dbReference>
<dbReference type="PROSITE" id="PS50949">
    <property type="entry name" value="HTH_GNTR"/>
    <property type="match status" value="1"/>
</dbReference>
<proteinExistence type="inferred from homology"/>
<dbReference type="GO" id="GO:0003700">
    <property type="term" value="F:DNA-binding transcription factor activity"/>
    <property type="evidence" value="ECO:0007669"/>
    <property type="project" value="InterPro"/>
</dbReference>
<accession>A0A1I1LEH9</accession>
<keyword evidence="8" id="KW-1185">Reference proteome</keyword>
<evidence type="ECO:0000313" key="7">
    <source>
        <dbReference type="EMBL" id="SFC71557.1"/>
    </source>
</evidence>
<keyword evidence="7" id="KW-0808">Transferase</keyword>
<dbReference type="CDD" id="cd07377">
    <property type="entry name" value="WHTH_GntR"/>
    <property type="match status" value="1"/>
</dbReference>
<dbReference type="GO" id="GO:0003677">
    <property type="term" value="F:DNA binding"/>
    <property type="evidence" value="ECO:0007669"/>
    <property type="project" value="UniProtKB-KW"/>
</dbReference>
<dbReference type="AlphaFoldDB" id="A0A1I1LEH9"/>
<keyword evidence="3" id="KW-0805">Transcription regulation</keyword>
<dbReference type="SMART" id="SM00345">
    <property type="entry name" value="HTH_GNTR"/>
    <property type="match status" value="1"/>
</dbReference>
<dbReference type="Gene3D" id="3.90.1150.10">
    <property type="entry name" value="Aspartate Aminotransferase, domain 1"/>
    <property type="match status" value="1"/>
</dbReference>
<dbReference type="InterPro" id="IPR036388">
    <property type="entry name" value="WH-like_DNA-bd_sf"/>
</dbReference>
<feature type="domain" description="HTH gntR-type" evidence="6">
    <location>
        <begin position="2"/>
        <end position="70"/>
    </location>
</feature>
<evidence type="ECO:0000256" key="1">
    <source>
        <dbReference type="ARBA" id="ARBA00005384"/>
    </source>
</evidence>
<comment type="similarity">
    <text evidence="1">In the C-terminal section; belongs to the class-I pyridoxal-phosphate-dependent aminotransferase family.</text>
</comment>
<dbReference type="Gene3D" id="1.10.10.10">
    <property type="entry name" value="Winged helix-like DNA-binding domain superfamily/Winged helix DNA-binding domain"/>
    <property type="match status" value="1"/>
</dbReference>
<dbReference type="SUPFAM" id="SSF46785">
    <property type="entry name" value="Winged helix' DNA-binding domain"/>
    <property type="match status" value="1"/>
</dbReference>
<dbReference type="EMBL" id="FOLO01000016">
    <property type="protein sequence ID" value="SFC71557.1"/>
    <property type="molecule type" value="Genomic_DNA"/>
</dbReference>
<dbReference type="InterPro" id="IPR036390">
    <property type="entry name" value="WH_DNA-bd_sf"/>
</dbReference>
<dbReference type="RefSeq" id="WP_091983882.1">
    <property type="nucleotide sequence ID" value="NZ_FOLO01000016.1"/>
</dbReference>
<keyword evidence="5" id="KW-0804">Transcription</keyword>
<evidence type="ECO:0000256" key="4">
    <source>
        <dbReference type="ARBA" id="ARBA00023125"/>
    </source>
</evidence>
<gene>
    <name evidence="7" type="ORF">SAMN02745724_02345</name>
</gene>
<dbReference type="Gene3D" id="3.40.640.10">
    <property type="entry name" value="Type I PLP-dependent aspartate aminotransferase-like (Major domain)"/>
    <property type="match status" value="1"/>
</dbReference>
<dbReference type="OrthoDB" id="9804020at2"/>
<protein>
    <submittedName>
        <fullName evidence="7">DNA-binding transcriptional regulator, MocR family, contains an aminotransferase domain</fullName>
    </submittedName>
</protein>
<sequence length="474" mass="54202">MTAKYIALSHIVISKIEQKQLMLGQRMPAIRRFSAIHEVSITTALNCYQNLQALGWLQAKPQSGYFVTQPFGKQAKPQFPQFKTKITSPKSFGQISGAINSPFYISLIAPELIPFDAINRCIRIGNTRNQHQLHLYPEYQGQQNLRKTLAQHFSSQYFPIDMNKLIITNGCIDAVKTAIQVTTKPGDAIAISSPCFNGLIELLENLDRKVIEIPCYDSQLDLAQLKQHIKDEEISACLFSSNHINPQGICFSAKQKQQLAELAAQYKIPIIEDDIYLELSHNNANPLPIKHWDKAGWVLWCSSFSKTVSPSYRLGWCEPGRYFEQYLNDRSVQNFGINLIVQNTFCEFIYSGQYLKHLKKLKLKLNQNVRDYHKLLIAHLPKQARISTPNGGLVLWVQIPNLNSKKLLKLAIKENIYFRAGFEFSTLDLYQDCFRINIGWSINDNNDVNNTEAVNRYEQLIKLCGLIKKQIGFN</sequence>
<dbReference type="PANTHER" id="PTHR46577:SF2">
    <property type="entry name" value="TRANSCRIPTIONAL REGULATORY PROTEIN"/>
    <property type="match status" value="1"/>
</dbReference>
<evidence type="ECO:0000256" key="2">
    <source>
        <dbReference type="ARBA" id="ARBA00022898"/>
    </source>
</evidence>
<name>A0A1I1LEH9_9GAMM</name>
<dbReference type="InterPro" id="IPR015421">
    <property type="entry name" value="PyrdxlP-dep_Trfase_major"/>
</dbReference>
<dbReference type="InterPro" id="IPR000524">
    <property type="entry name" value="Tscrpt_reg_HTH_GntR"/>
</dbReference>
<dbReference type="PANTHER" id="PTHR46577">
    <property type="entry name" value="HTH-TYPE TRANSCRIPTIONAL REGULATORY PROTEIN GABR"/>
    <property type="match status" value="1"/>
</dbReference>
<evidence type="ECO:0000259" key="6">
    <source>
        <dbReference type="PROSITE" id="PS50949"/>
    </source>
</evidence>
<dbReference type="InterPro" id="IPR051446">
    <property type="entry name" value="HTH_trans_reg/aminotransferase"/>
</dbReference>
<organism evidence="7 8">
    <name type="scientific">Pseudoalteromonas denitrificans DSM 6059</name>
    <dbReference type="NCBI Taxonomy" id="1123010"/>
    <lineage>
        <taxon>Bacteria</taxon>
        <taxon>Pseudomonadati</taxon>
        <taxon>Pseudomonadota</taxon>
        <taxon>Gammaproteobacteria</taxon>
        <taxon>Alteromonadales</taxon>
        <taxon>Pseudoalteromonadaceae</taxon>
        <taxon>Pseudoalteromonas</taxon>
    </lineage>
</organism>
<keyword evidence="2" id="KW-0663">Pyridoxal phosphate</keyword>
<dbReference type="InterPro" id="IPR004839">
    <property type="entry name" value="Aminotransferase_I/II_large"/>
</dbReference>
<evidence type="ECO:0000256" key="5">
    <source>
        <dbReference type="ARBA" id="ARBA00023163"/>
    </source>
</evidence>
<dbReference type="Pfam" id="PF00155">
    <property type="entry name" value="Aminotran_1_2"/>
    <property type="match status" value="1"/>
</dbReference>